<keyword evidence="1" id="KW-0175">Coiled coil</keyword>
<gene>
    <name evidence="3" type="ORF">ACFSAS_01465</name>
</gene>
<evidence type="ECO:0008006" key="5">
    <source>
        <dbReference type="Google" id="ProtNLM"/>
    </source>
</evidence>
<organism evidence="3 4">
    <name type="scientific">Halobellus litoreus</name>
    <dbReference type="NCBI Taxonomy" id="755310"/>
    <lineage>
        <taxon>Archaea</taxon>
        <taxon>Methanobacteriati</taxon>
        <taxon>Methanobacteriota</taxon>
        <taxon>Stenosarchaea group</taxon>
        <taxon>Halobacteria</taxon>
        <taxon>Halobacteriales</taxon>
        <taxon>Haloferacaceae</taxon>
        <taxon>Halobellus</taxon>
    </lineage>
</organism>
<feature type="transmembrane region" description="Helical" evidence="2">
    <location>
        <begin position="423"/>
        <end position="444"/>
    </location>
</feature>
<reference evidence="3 4" key="1">
    <citation type="journal article" date="2019" name="Int. J. Syst. Evol. Microbiol.">
        <title>The Global Catalogue of Microorganisms (GCM) 10K type strain sequencing project: providing services to taxonomists for standard genome sequencing and annotation.</title>
        <authorList>
            <consortium name="The Broad Institute Genomics Platform"/>
            <consortium name="The Broad Institute Genome Sequencing Center for Infectious Disease"/>
            <person name="Wu L."/>
            <person name="Ma J."/>
        </authorList>
    </citation>
    <scope>NUCLEOTIDE SEQUENCE [LARGE SCALE GENOMIC DNA]</scope>
    <source>
        <strain evidence="3 4">CGMCC 1.10387</strain>
    </source>
</reference>
<evidence type="ECO:0000313" key="3">
    <source>
        <dbReference type="EMBL" id="MFD1684274.1"/>
    </source>
</evidence>
<name>A0ABD6DQ37_9EURY</name>
<keyword evidence="2" id="KW-0812">Transmembrane</keyword>
<protein>
    <recommendedName>
        <fullName evidence="5">CorA-like Mg2+ transporter protein</fullName>
    </recommendedName>
</protein>
<keyword evidence="2" id="KW-0472">Membrane</keyword>
<dbReference type="Proteomes" id="UP001597092">
    <property type="component" value="Unassembled WGS sequence"/>
</dbReference>
<evidence type="ECO:0000313" key="4">
    <source>
        <dbReference type="Proteomes" id="UP001597092"/>
    </source>
</evidence>
<keyword evidence="2" id="KW-1133">Transmembrane helix</keyword>
<proteinExistence type="predicted"/>
<evidence type="ECO:0000256" key="1">
    <source>
        <dbReference type="SAM" id="Coils"/>
    </source>
</evidence>
<dbReference type="RefSeq" id="WP_256308236.1">
    <property type="nucleotide sequence ID" value="NZ_JANHAW010000002.1"/>
</dbReference>
<sequence>MEINSVRVVRYDFYRRGHQDQVDASLQEVFENKTELHPQTLEFGETDIETNSTLYTDATDQIQSDLFESIQTFLITDPIPRYFCHTLTIATLTAEEQDQMDVGDPMGNRTRREDWATEIESIASAYGSSLIQPEGPAPVIILVEPTLDSLPSGEQTSFDPIHSRTVSEMFDQYAGTLDTFGFYPTEHINTIDNSYTLTFNRDQVIDFPLSILVTREQVQLDGENPVDYWRSWIGFGYTRIKSVTSILMMQHWLIWRRQEIKEIDQELYGYDLRDTRLEDLTAELRNEEQQLEQLRRKWVESHSAAVDEFHDIQELVECYQRGDEDTVFDVAMEKGDQSYLYECLSCLDSEFQIFSATLERVETKLEMFISVVQDRIQSSATESNLELQSTVTNLTILLAVIAVIELGLNHLSKDIFLTVTQFVAQSGILLAGMVLLAVGFILGYTHT</sequence>
<feature type="coiled-coil region" evidence="1">
    <location>
        <begin position="270"/>
        <end position="297"/>
    </location>
</feature>
<dbReference type="EMBL" id="JBHUDP010000001">
    <property type="protein sequence ID" value="MFD1684274.1"/>
    <property type="molecule type" value="Genomic_DNA"/>
</dbReference>
<keyword evidence="4" id="KW-1185">Reference proteome</keyword>
<comment type="caution">
    <text evidence="3">The sequence shown here is derived from an EMBL/GenBank/DDBJ whole genome shotgun (WGS) entry which is preliminary data.</text>
</comment>
<accession>A0ABD6DQ37</accession>
<evidence type="ECO:0000256" key="2">
    <source>
        <dbReference type="SAM" id="Phobius"/>
    </source>
</evidence>
<dbReference type="AlphaFoldDB" id="A0ABD6DQ37"/>